<dbReference type="AlphaFoldDB" id="R0KDQ2"/>
<dbReference type="OrthoDB" id="5296720at2759"/>
<reference evidence="1 2" key="1">
    <citation type="journal article" date="2012" name="PLoS Pathog.">
        <title>Diverse lifestyles and strategies of plant pathogenesis encoded in the genomes of eighteen Dothideomycetes fungi.</title>
        <authorList>
            <person name="Ohm R.A."/>
            <person name="Feau N."/>
            <person name="Henrissat B."/>
            <person name="Schoch C.L."/>
            <person name="Horwitz B.A."/>
            <person name="Barry K.W."/>
            <person name="Condon B.J."/>
            <person name="Copeland A.C."/>
            <person name="Dhillon B."/>
            <person name="Glaser F."/>
            <person name="Hesse C.N."/>
            <person name="Kosti I."/>
            <person name="LaButti K."/>
            <person name="Lindquist E.A."/>
            <person name="Lucas S."/>
            <person name="Salamov A.A."/>
            <person name="Bradshaw R.E."/>
            <person name="Ciuffetti L."/>
            <person name="Hamelin R.C."/>
            <person name="Kema G.H.J."/>
            <person name="Lawrence C."/>
            <person name="Scott J.A."/>
            <person name="Spatafora J.W."/>
            <person name="Turgeon B.G."/>
            <person name="de Wit P.J.G.M."/>
            <person name="Zhong S."/>
            <person name="Goodwin S.B."/>
            <person name="Grigoriev I.V."/>
        </authorList>
    </citation>
    <scope>NUCLEOTIDE SEQUENCE [LARGE SCALE GENOMIC DNA]</scope>
    <source>
        <strain evidence="2">28A</strain>
    </source>
</reference>
<evidence type="ECO:0000313" key="1">
    <source>
        <dbReference type="EMBL" id="EOA87474.1"/>
    </source>
</evidence>
<gene>
    <name evidence="1" type="ORF">SETTUDRAFT_179201</name>
</gene>
<dbReference type="RefSeq" id="XP_008025865.1">
    <property type="nucleotide sequence ID" value="XM_008027674.1"/>
</dbReference>
<evidence type="ECO:0000313" key="2">
    <source>
        <dbReference type="Proteomes" id="UP000016935"/>
    </source>
</evidence>
<dbReference type="eggNOG" id="ENOG502SPU2">
    <property type="taxonomic scope" value="Eukaryota"/>
</dbReference>
<reference evidence="1 2" key="2">
    <citation type="journal article" date="2013" name="PLoS Genet.">
        <title>Comparative genome structure, secondary metabolite, and effector coding capacity across Cochliobolus pathogens.</title>
        <authorList>
            <person name="Condon B.J."/>
            <person name="Leng Y."/>
            <person name="Wu D."/>
            <person name="Bushley K.E."/>
            <person name="Ohm R.A."/>
            <person name="Otillar R."/>
            <person name="Martin J."/>
            <person name="Schackwitz W."/>
            <person name="Grimwood J."/>
            <person name="MohdZainudin N."/>
            <person name="Xue C."/>
            <person name="Wang R."/>
            <person name="Manning V.A."/>
            <person name="Dhillon B."/>
            <person name="Tu Z.J."/>
            <person name="Steffenson B.J."/>
            <person name="Salamov A."/>
            <person name="Sun H."/>
            <person name="Lowry S."/>
            <person name="LaButti K."/>
            <person name="Han J."/>
            <person name="Copeland A."/>
            <person name="Lindquist E."/>
            <person name="Barry K."/>
            <person name="Schmutz J."/>
            <person name="Baker S.E."/>
            <person name="Ciuffetti L.M."/>
            <person name="Grigoriev I.V."/>
            <person name="Zhong S."/>
            <person name="Turgeon B.G."/>
        </authorList>
    </citation>
    <scope>NUCLEOTIDE SEQUENCE [LARGE SCALE GENOMIC DNA]</scope>
    <source>
        <strain evidence="2">28A</strain>
    </source>
</reference>
<dbReference type="GeneID" id="19401658"/>
<dbReference type="Proteomes" id="UP000016935">
    <property type="component" value="Unassembled WGS sequence"/>
</dbReference>
<keyword evidence="2" id="KW-1185">Reference proteome</keyword>
<dbReference type="HOGENOM" id="CLU_029371_1_1_1"/>
<dbReference type="EMBL" id="KB908592">
    <property type="protein sequence ID" value="EOA87474.1"/>
    <property type="molecule type" value="Genomic_DNA"/>
</dbReference>
<evidence type="ECO:0008006" key="3">
    <source>
        <dbReference type="Google" id="ProtNLM"/>
    </source>
</evidence>
<organism evidence="1 2">
    <name type="scientific">Exserohilum turcicum (strain 28A)</name>
    <name type="common">Northern leaf blight fungus</name>
    <name type="synonym">Setosphaeria turcica</name>
    <dbReference type="NCBI Taxonomy" id="671987"/>
    <lineage>
        <taxon>Eukaryota</taxon>
        <taxon>Fungi</taxon>
        <taxon>Dikarya</taxon>
        <taxon>Ascomycota</taxon>
        <taxon>Pezizomycotina</taxon>
        <taxon>Dothideomycetes</taxon>
        <taxon>Pleosporomycetidae</taxon>
        <taxon>Pleosporales</taxon>
        <taxon>Pleosporineae</taxon>
        <taxon>Pleosporaceae</taxon>
        <taxon>Exserohilum</taxon>
    </lineage>
</organism>
<protein>
    <recommendedName>
        <fullName evidence="3">F-box domain-containing protein</fullName>
    </recommendedName>
</protein>
<accession>R0KDQ2</accession>
<proteinExistence type="predicted"/>
<name>R0KDQ2_EXST2</name>
<dbReference type="STRING" id="671987.R0KDQ2"/>
<sequence length="458" mass="52283">MAMQSLPNELLAHIATHLDHEAPSITKFSQEPSGRLTCSERSPLKSLSRVSWRWRKIVLPLLFRYARIALDDEAQWVPMDARLIDSMQEQLTKLSNHEFLIYTKLRSKFKSSSGFAFGAAMDDVLVTLCRVQEGDEFLKSVPSITWLPHLPRRFPDFCRFVTQYALKHHIRSVVVYTEKECELLHGPSAHGPLTRGVSEIWTQIFAHLEPRRVVVAAPPSTMAGLLDTGLLTNDGWAFEMKMHYMELLQAEPPRSEHMDSQCRKWGSSLVHQRPWYHVGYNEGSSMAVYSTYEYHLKQSPKVLFLLLMRLAKEAQACCNITSFSLTSIFPLVGNTNSVIRALKRIPTVNKIAVQLAPGLENNLLSEGKRRGRAQASDFWLEWRESYEVVASYLGEREFEDGGEFVSKDCWSKQLAIEVGECMDLLRRRGGGWRSEEPGRWVRDHGLDRRETGVDVSAS</sequence>